<dbReference type="CDD" id="cd00038">
    <property type="entry name" value="CAP_ED"/>
    <property type="match status" value="1"/>
</dbReference>
<evidence type="ECO:0008006" key="8">
    <source>
        <dbReference type="Google" id="ProtNLM"/>
    </source>
</evidence>
<feature type="compositionally biased region" description="Basic and acidic residues" evidence="3">
    <location>
        <begin position="914"/>
        <end position="937"/>
    </location>
</feature>
<dbReference type="InterPro" id="IPR011992">
    <property type="entry name" value="EF-hand-dom_pair"/>
</dbReference>
<feature type="coiled-coil region" evidence="2">
    <location>
        <begin position="385"/>
        <end position="419"/>
    </location>
</feature>
<feature type="compositionally biased region" description="Low complexity" evidence="3">
    <location>
        <begin position="523"/>
        <end position="534"/>
    </location>
</feature>
<evidence type="ECO:0000259" key="4">
    <source>
        <dbReference type="PROSITE" id="PS50042"/>
    </source>
</evidence>
<dbReference type="SUPFAM" id="SSF51206">
    <property type="entry name" value="cAMP-binding domain-like"/>
    <property type="match status" value="2"/>
</dbReference>
<dbReference type="Gene3D" id="2.60.120.10">
    <property type="entry name" value="Jelly Rolls"/>
    <property type="match status" value="1"/>
</dbReference>
<dbReference type="Gene3D" id="1.10.238.10">
    <property type="entry name" value="EF-hand"/>
    <property type="match status" value="1"/>
</dbReference>
<accession>A0A0M0JR67</accession>
<evidence type="ECO:0000256" key="1">
    <source>
        <dbReference type="ARBA" id="ARBA00022837"/>
    </source>
</evidence>
<dbReference type="Pfam" id="PF00027">
    <property type="entry name" value="cNMP_binding"/>
    <property type="match status" value="1"/>
</dbReference>
<keyword evidence="7" id="KW-1185">Reference proteome</keyword>
<dbReference type="PANTHER" id="PTHR24567:SF74">
    <property type="entry name" value="HTH-TYPE TRANSCRIPTIONAL REGULATOR ARCR"/>
    <property type="match status" value="1"/>
</dbReference>
<dbReference type="InterPro" id="IPR050397">
    <property type="entry name" value="Env_Response_Regulators"/>
</dbReference>
<evidence type="ECO:0000256" key="3">
    <source>
        <dbReference type="SAM" id="MobiDB-lite"/>
    </source>
</evidence>
<organism evidence="6 7">
    <name type="scientific">Chrysochromulina tobinii</name>
    <dbReference type="NCBI Taxonomy" id="1460289"/>
    <lineage>
        <taxon>Eukaryota</taxon>
        <taxon>Haptista</taxon>
        <taxon>Haptophyta</taxon>
        <taxon>Prymnesiophyceae</taxon>
        <taxon>Prymnesiales</taxon>
        <taxon>Chrysochromulinaceae</taxon>
        <taxon>Chrysochromulina</taxon>
    </lineage>
</organism>
<gene>
    <name evidence="6" type="ORF">Ctob_007482</name>
</gene>
<dbReference type="InterPro" id="IPR018490">
    <property type="entry name" value="cNMP-bd_dom_sf"/>
</dbReference>
<dbReference type="GO" id="GO:0005509">
    <property type="term" value="F:calcium ion binding"/>
    <property type="evidence" value="ECO:0007669"/>
    <property type="project" value="InterPro"/>
</dbReference>
<sequence>MSANADSEAKFQVQRARLSAVQARSTSFRGFSEQELDTLLPFLSLIEFEDGDPIIRCGEDATWTGVLLGGELEAVLPNGAVIGTVFPGTVVGEMALFRGGKRGCDMRATISGSIAVLKFSDVDTVASESPQLALKLLLAFAREGYLHTVFPQASPFIRRSKIEGVLGMSVFEPSKEKLSSRGWPQAELTLLFAALEVDSVEQGMTVLLKGRTIEFVIFVLRGGITHGAKRHRVGDIVGASYAISGVPVVDEAVADMDSVLGVLTLKRLKQLGDEHPRLAAKVLRLLGVLALGGDLDMLMDVIGGGASSASKALRRRCNASLSVPSSVGSSGAESGADALSGGAKIHKTVEIVFQRQLAGQVERFAMLESSMAQMQHEKKTDELVLGKLQRERKELAHHIVQLTEEIKREHRGFEKLNAQLSKRADEVKHLELHVKILEAALEAGGVSSPHTFPLEKKGSSRMNAIMAKAMRAKAKELGAQPAASSVRSGGGGGGTLEMALAGKAKESNHRAEGSASGKLLQGSSPSVLSPSMSPAALRKPSTSTALHVLKGPTALGTAAECAPADVPAAVAAAAAAGADEGVRRVFAWYDSDGSGSIDLQELRAALMELGLDAATLGLSAEVWEEQLSAIVRKYDADGNGTLELGEFALLVGDLRGDETSAVTGTTESSAAPSAVPGADEFVPLIRQLYEAEELVKRAHSVDEFALRAEIASLEEDMYDVSCAYVEAYKAATSARARGRWARACGFVCRERNAIHRGSAAVKWAVAVAASRNAELRNQCEQMRAAKEIEKAYHRASMARESSENLAVRSEALAEQNKSLAAAHSGLVATAEEQRQRLEWLEQRLSASAVHVDAQAERATQVALERSARLEAELWKLKWQLEQSEEDKGQQAQKLRKTTEEQHSLGASHAQLVKQHADDVARLHQAEAEAERLRHEVG</sequence>
<evidence type="ECO:0000259" key="5">
    <source>
        <dbReference type="PROSITE" id="PS50222"/>
    </source>
</evidence>
<feature type="domain" description="EF-hand" evidence="5">
    <location>
        <begin position="622"/>
        <end position="657"/>
    </location>
</feature>
<dbReference type="SUPFAM" id="SSF47473">
    <property type="entry name" value="EF-hand"/>
    <property type="match status" value="1"/>
</dbReference>
<dbReference type="CDD" id="cd00051">
    <property type="entry name" value="EFh"/>
    <property type="match status" value="1"/>
</dbReference>
<dbReference type="PROSITE" id="PS50222">
    <property type="entry name" value="EF_HAND_2"/>
    <property type="match status" value="2"/>
</dbReference>
<feature type="compositionally biased region" description="Basic and acidic residues" evidence="3">
    <location>
        <begin position="503"/>
        <end position="512"/>
    </location>
</feature>
<dbReference type="SMART" id="SM00100">
    <property type="entry name" value="cNMP"/>
    <property type="match status" value="2"/>
</dbReference>
<feature type="domain" description="Cyclic nucleotide-binding" evidence="4">
    <location>
        <begin position="27"/>
        <end position="143"/>
    </location>
</feature>
<dbReference type="Proteomes" id="UP000037460">
    <property type="component" value="Unassembled WGS sequence"/>
</dbReference>
<feature type="domain" description="EF-hand" evidence="5">
    <location>
        <begin position="577"/>
        <end position="612"/>
    </location>
</feature>
<dbReference type="SMART" id="SM00054">
    <property type="entry name" value="EFh"/>
    <property type="match status" value="2"/>
</dbReference>
<protein>
    <recommendedName>
        <fullName evidence="8">Calmodulin</fullName>
    </recommendedName>
</protein>
<name>A0A0M0JR67_9EUKA</name>
<comment type="caution">
    <text evidence="6">The sequence shown here is derived from an EMBL/GenBank/DDBJ whole genome shotgun (WGS) entry which is preliminary data.</text>
</comment>
<feature type="region of interest" description="Disordered" evidence="3">
    <location>
        <begin position="885"/>
        <end position="937"/>
    </location>
</feature>
<evidence type="ECO:0000256" key="2">
    <source>
        <dbReference type="SAM" id="Coils"/>
    </source>
</evidence>
<feature type="region of interest" description="Disordered" evidence="3">
    <location>
        <begin position="503"/>
        <end position="539"/>
    </location>
</feature>
<feature type="non-terminal residue" evidence="6">
    <location>
        <position position="937"/>
    </location>
</feature>
<dbReference type="InterPro" id="IPR014710">
    <property type="entry name" value="RmlC-like_jellyroll"/>
</dbReference>
<dbReference type="PROSITE" id="PS00018">
    <property type="entry name" value="EF_HAND_1"/>
    <property type="match status" value="2"/>
</dbReference>
<evidence type="ECO:0000313" key="6">
    <source>
        <dbReference type="EMBL" id="KOO29086.1"/>
    </source>
</evidence>
<dbReference type="InterPro" id="IPR002048">
    <property type="entry name" value="EF_hand_dom"/>
</dbReference>
<dbReference type="GO" id="GO:0005829">
    <property type="term" value="C:cytosol"/>
    <property type="evidence" value="ECO:0007669"/>
    <property type="project" value="TreeGrafter"/>
</dbReference>
<dbReference type="PANTHER" id="PTHR24567">
    <property type="entry name" value="CRP FAMILY TRANSCRIPTIONAL REGULATORY PROTEIN"/>
    <property type="match status" value="1"/>
</dbReference>
<reference evidence="7" key="1">
    <citation type="journal article" date="2015" name="PLoS Genet.">
        <title>Genome Sequence and Transcriptome Analyses of Chrysochromulina tobin: Metabolic Tools for Enhanced Algal Fitness in the Prominent Order Prymnesiales (Haptophyceae).</title>
        <authorList>
            <person name="Hovde B.T."/>
            <person name="Deodato C.R."/>
            <person name="Hunsperger H.M."/>
            <person name="Ryken S.A."/>
            <person name="Yost W."/>
            <person name="Jha R.K."/>
            <person name="Patterson J."/>
            <person name="Monnat R.J. Jr."/>
            <person name="Barlow S.B."/>
            <person name="Starkenburg S.R."/>
            <person name="Cattolico R.A."/>
        </authorList>
    </citation>
    <scope>NUCLEOTIDE SEQUENCE</scope>
    <source>
        <strain evidence="7">CCMP291</strain>
    </source>
</reference>
<dbReference type="EMBL" id="JWZX01002465">
    <property type="protein sequence ID" value="KOO29086.1"/>
    <property type="molecule type" value="Genomic_DNA"/>
</dbReference>
<evidence type="ECO:0000313" key="7">
    <source>
        <dbReference type="Proteomes" id="UP000037460"/>
    </source>
</evidence>
<dbReference type="InterPro" id="IPR018247">
    <property type="entry name" value="EF_Hand_1_Ca_BS"/>
</dbReference>
<dbReference type="InterPro" id="IPR000595">
    <property type="entry name" value="cNMP-bd_dom"/>
</dbReference>
<dbReference type="GO" id="GO:0003700">
    <property type="term" value="F:DNA-binding transcription factor activity"/>
    <property type="evidence" value="ECO:0007669"/>
    <property type="project" value="TreeGrafter"/>
</dbReference>
<dbReference type="Pfam" id="PF13499">
    <property type="entry name" value="EF-hand_7"/>
    <property type="match status" value="1"/>
</dbReference>
<proteinExistence type="predicted"/>
<keyword evidence="2" id="KW-0175">Coiled coil</keyword>
<dbReference type="PROSITE" id="PS50042">
    <property type="entry name" value="CNMP_BINDING_3"/>
    <property type="match status" value="1"/>
</dbReference>
<dbReference type="AlphaFoldDB" id="A0A0M0JR67"/>
<keyword evidence="1" id="KW-0106">Calcium</keyword>